<dbReference type="InterPro" id="IPR013976">
    <property type="entry name" value="HDOD"/>
</dbReference>
<evidence type="ECO:0000259" key="2">
    <source>
        <dbReference type="PROSITE" id="PS50110"/>
    </source>
</evidence>
<dbReference type="SUPFAM" id="SSF52172">
    <property type="entry name" value="CheY-like"/>
    <property type="match status" value="1"/>
</dbReference>
<evidence type="ECO:0000313" key="4">
    <source>
        <dbReference type="EMBL" id="HDD44362.1"/>
    </source>
</evidence>
<dbReference type="SUPFAM" id="SSF109604">
    <property type="entry name" value="HD-domain/PDEase-like"/>
    <property type="match status" value="1"/>
</dbReference>
<comment type="caution">
    <text evidence="4">The sequence shown here is derived from an EMBL/GenBank/DDBJ whole genome shotgun (WGS) entry which is preliminary data.</text>
</comment>
<feature type="modified residue" description="4-aspartylphosphate" evidence="1">
    <location>
        <position position="54"/>
    </location>
</feature>
<organism evidence="4">
    <name type="scientific">Desulfofervidus auxilii</name>
    <dbReference type="NCBI Taxonomy" id="1621989"/>
    <lineage>
        <taxon>Bacteria</taxon>
        <taxon>Pseudomonadati</taxon>
        <taxon>Thermodesulfobacteriota</taxon>
        <taxon>Candidatus Desulfofervidia</taxon>
        <taxon>Candidatus Desulfofervidales</taxon>
        <taxon>Candidatus Desulfofervidaceae</taxon>
        <taxon>Candidatus Desulfofervidus</taxon>
    </lineage>
</organism>
<dbReference type="InterPro" id="IPR001789">
    <property type="entry name" value="Sig_transdc_resp-reg_receiver"/>
</dbReference>
<dbReference type="EMBL" id="DRBS01000224">
    <property type="protein sequence ID" value="HDD44362.1"/>
    <property type="molecule type" value="Genomic_DNA"/>
</dbReference>
<dbReference type="GO" id="GO:0000160">
    <property type="term" value="P:phosphorelay signal transduction system"/>
    <property type="evidence" value="ECO:0007669"/>
    <property type="project" value="InterPro"/>
</dbReference>
<protein>
    <submittedName>
        <fullName evidence="4">Response regulator</fullName>
    </submittedName>
</protein>
<dbReference type="Gene3D" id="1.10.3210.10">
    <property type="entry name" value="Hypothetical protein af1432"/>
    <property type="match status" value="1"/>
</dbReference>
<feature type="domain" description="HDOD" evidence="3">
    <location>
        <begin position="141"/>
        <end position="336"/>
    </location>
</feature>
<dbReference type="Proteomes" id="UP000886289">
    <property type="component" value="Unassembled WGS sequence"/>
</dbReference>
<sequence length="402" mass="46188">MERKKILFVDDEPQVIHALKRDFRKSSYQTFFALSGKEGLEILEKEEIDLVVADMKMPEMDGYEFLRQVKIKYPEIICIILSGYTESEAVYQALVNGTARAYLCKPWERETLQNYIDQLFAIKKSLEDKQLLQVVNSVSYLPTLGKHYQKILNLIAAGEDLGKIAEVIEEDPALTIDVLKVANSAFYGQRMPIASVKRAVVLLGLNVIKDIVLSLGILNSFKKFGKVSIEIEKFWEHANLCNKMIGFLYDTFFNQKLPEEFSAVGLLHDVGKLFILAYFPEKFFQIIKEIKKYPEMSLKIEKEIIGVPHTLLGGYLLNWWNLPYPIIEVAIFHHEPNAPGITNKKINALVHIADFYSYKILNVEPYYYLIPEAFDILEIKKEEIEEKIEEFSNKGKINAAAS</sequence>
<dbReference type="CDD" id="cd17569">
    <property type="entry name" value="REC_HupR-like"/>
    <property type="match status" value="1"/>
</dbReference>
<name>A0A7C0U302_DESA2</name>
<evidence type="ECO:0000259" key="3">
    <source>
        <dbReference type="PROSITE" id="PS51833"/>
    </source>
</evidence>
<feature type="domain" description="Response regulatory" evidence="2">
    <location>
        <begin position="5"/>
        <end position="120"/>
    </location>
</feature>
<dbReference type="Pfam" id="PF00072">
    <property type="entry name" value="Response_reg"/>
    <property type="match status" value="1"/>
</dbReference>
<dbReference type="PANTHER" id="PTHR33525:SF3">
    <property type="entry name" value="RIBONUCLEASE Y"/>
    <property type="match status" value="1"/>
</dbReference>
<dbReference type="PANTHER" id="PTHR33525">
    <property type="match status" value="1"/>
</dbReference>
<accession>A0A7C0U302</accession>
<dbReference type="Pfam" id="PF08668">
    <property type="entry name" value="HDOD"/>
    <property type="match status" value="1"/>
</dbReference>
<reference evidence="4" key="1">
    <citation type="journal article" date="2020" name="mSystems">
        <title>Genome- and Community-Level Interaction Insights into Carbon Utilization and Element Cycling Functions of Hydrothermarchaeota in Hydrothermal Sediment.</title>
        <authorList>
            <person name="Zhou Z."/>
            <person name="Liu Y."/>
            <person name="Xu W."/>
            <person name="Pan J."/>
            <person name="Luo Z.H."/>
            <person name="Li M."/>
        </authorList>
    </citation>
    <scope>NUCLEOTIDE SEQUENCE [LARGE SCALE GENOMIC DNA]</scope>
    <source>
        <strain evidence="4">HyVt-233</strain>
    </source>
</reference>
<dbReference type="AlphaFoldDB" id="A0A7C0U302"/>
<dbReference type="SMART" id="SM00448">
    <property type="entry name" value="REC"/>
    <property type="match status" value="1"/>
</dbReference>
<dbReference type="PROSITE" id="PS51833">
    <property type="entry name" value="HDOD"/>
    <property type="match status" value="1"/>
</dbReference>
<dbReference type="InterPro" id="IPR052340">
    <property type="entry name" value="RNase_Y/CdgJ"/>
</dbReference>
<keyword evidence="1" id="KW-0597">Phosphoprotein</keyword>
<gene>
    <name evidence="4" type="ORF">ENG63_05835</name>
</gene>
<dbReference type="PROSITE" id="PS50110">
    <property type="entry name" value="RESPONSE_REGULATORY"/>
    <property type="match status" value="1"/>
</dbReference>
<proteinExistence type="predicted"/>
<dbReference type="InterPro" id="IPR011006">
    <property type="entry name" value="CheY-like_superfamily"/>
</dbReference>
<evidence type="ECO:0000256" key="1">
    <source>
        <dbReference type="PROSITE-ProRule" id="PRU00169"/>
    </source>
</evidence>
<dbReference type="Gene3D" id="3.40.50.2300">
    <property type="match status" value="1"/>
</dbReference>